<reference evidence="2 3" key="1">
    <citation type="submission" date="2020-07" db="EMBL/GenBank/DDBJ databases">
        <title>Pseudogemmobacter sp. nov., isolated from poultry manure in Taiwan.</title>
        <authorList>
            <person name="Lin S.-Y."/>
            <person name="Tang Y.-S."/>
            <person name="Young C.-C."/>
        </authorList>
    </citation>
    <scope>NUCLEOTIDE SEQUENCE [LARGE SCALE GENOMIC DNA]</scope>
    <source>
        <strain evidence="2 3">CC-YST710</strain>
    </source>
</reference>
<dbReference type="PANTHER" id="PTHR36842:SF1">
    <property type="entry name" value="PROTEIN TOLB"/>
    <property type="match status" value="1"/>
</dbReference>
<evidence type="ECO:0000256" key="1">
    <source>
        <dbReference type="ARBA" id="ARBA00009820"/>
    </source>
</evidence>
<dbReference type="EMBL" id="JACDXX010000016">
    <property type="protein sequence ID" value="MCB5411478.1"/>
    <property type="molecule type" value="Genomic_DNA"/>
</dbReference>
<organism evidence="2 3">
    <name type="scientific">Pseudogemmobacter faecipullorum</name>
    <dbReference type="NCBI Taxonomy" id="2755041"/>
    <lineage>
        <taxon>Bacteria</taxon>
        <taxon>Pseudomonadati</taxon>
        <taxon>Pseudomonadota</taxon>
        <taxon>Alphaproteobacteria</taxon>
        <taxon>Rhodobacterales</taxon>
        <taxon>Paracoccaceae</taxon>
        <taxon>Pseudogemmobacter</taxon>
    </lineage>
</organism>
<dbReference type="Gene3D" id="2.120.10.30">
    <property type="entry name" value="TolB, C-terminal domain"/>
    <property type="match status" value="1"/>
</dbReference>
<dbReference type="Proteomes" id="UP001198571">
    <property type="component" value="Unassembled WGS sequence"/>
</dbReference>
<comment type="similarity">
    <text evidence="1">Belongs to the TolB family.</text>
</comment>
<accession>A0ABS8CQK8</accession>
<keyword evidence="3" id="KW-1185">Reference proteome</keyword>
<gene>
    <name evidence="2" type="ORF">H0485_15915</name>
</gene>
<dbReference type="RefSeq" id="WP_226936943.1">
    <property type="nucleotide sequence ID" value="NZ_JACDXX010000016.1"/>
</dbReference>
<sequence length="282" mass="30987">MISVLAIITPQGEQREILRHRARPGLERLEAPNWSPCGSWLLVNGGGLLWQVSLQDPGLIPLSTGIAARCNNDHGFTRDGRILFGSHYEGLGAQIYAMPVAGLSAGAVPEKISSAAPSWWHGLSPDGQRMVYPAVRGEGREVNIFSRNLAGGTEQQLTRDMGHNDGPDFSADGRQIFWNSDQSGWAQIWRMEANGSGAQPLFLDDRVNWFPHPSPCGAWLCWISYPPGTEGHPADLQVELMLSDAQGQDRRVLQRFTGGQGSLNVPCWAPDSRAFAFIRYEL</sequence>
<dbReference type="PANTHER" id="PTHR36842">
    <property type="entry name" value="PROTEIN TOLB HOMOLOG"/>
    <property type="match status" value="1"/>
</dbReference>
<dbReference type="Pfam" id="PF07676">
    <property type="entry name" value="PD40"/>
    <property type="match status" value="1"/>
</dbReference>
<name>A0ABS8CQK8_9RHOB</name>
<evidence type="ECO:0000313" key="2">
    <source>
        <dbReference type="EMBL" id="MCB5411478.1"/>
    </source>
</evidence>
<evidence type="ECO:0000313" key="3">
    <source>
        <dbReference type="Proteomes" id="UP001198571"/>
    </source>
</evidence>
<protein>
    <submittedName>
        <fullName evidence="2">PD40 domain-containing protein</fullName>
    </submittedName>
</protein>
<dbReference type="SUPFAM" id="SSF82171">
    <property type="entry name" value="DPP6 N-terminal domain-like"/>
    <property type="match status" value="1"/>
</dbReference>
<comment type="caution">
    <text evidence="2">The sequence shown here is derived from an EMBL/GenBank/DDBJ whole genome shotgun (WGS) entry which is preliminary data.</text>
</comment>
<proteinExistence type="inferred from homology"/>
<dbReference type="InterPro" id="IPR011042">
    <property type="entry name" value="6-blade_b-propeller_TolB-like"/>
</dbReference>
<dbReference type="InterPro" id="IPR011659">
    <property type="entry name" value="WD40"/>
</dbReference>